<accession>A0A1Q5PTL2</accession>
<dbReference type="InParanoid" id="A0A1Q5PTL2"/>
<reference evidence="11" key="1">
    <citation type="submission" date="2016-12" db="EMBL/GenBank/DDBJ databases">
        <authorList>
            <person name="Meng X."/>
        </authorList>
    </citation>
    <scope>NUCLEOTIDE SEQUENCE [LARGE SCALE GENOMIC DNA]</scope>
    <source>
        <strain evidence="11">DSM 20732</strain>
    </source>
</reference>
<evidence type="ECO:0000256" key="1">
    <source>
        <dbReference type="ARBA" id="ARBA00004651"/>
    </source>
</evidence>
<evidence type="ECO:0000256" key="2">
    <source>
        <dbReference type="ARBA" id="ARBA00009773"/>
    </source>
</evidence>
<keyword evidence="6 9" id="KW-1133">Transmembrane helix</keyword>
<dbReference type="AlphaFoldDB" id="A0A1Q5PTL2"/>
<evidence type="ECO:0000313" key="10">
    <source>
        <dbReference type="EMBL" id="OKL50866.1"/>
    </source>
</evidence>
<evidence type="ECO:0000313" key="11">
    <source>
        <dbReference type="Proteomes" id="UP000185612"/>
    </source>
</evidence>
<dbReference type="PANTHER" id="PTHR21716">
    <property type="entry name" value="TRANSMEMBRANE PROTEIN"/>
    <property type="match status" value="1"/>
</dbReference>
<dbReference type="EMBL" id="MQVS01000014">
    <property type="protein sequence ID" value="OKL50866.1"/>
    <property type="molecule type" value="Genomic_DNA"/>
</dbReference>
<dbReference type="FunCoup" id="A0A1Q5PTL2">
    <property type="interactions" value="26"/>
</dbReference>
<dbReference type="Proteomes" id="UP000185612">
    <property type="component" value="Unassembled WGS sequence"/>
</dbReference>
<feature type="transmembrane region" description="Helical" evidence="9">
    <location>
        <begin position="227"/>
        <end position="257"/>
    </location>
</feature>
<evidence type="ECO:0008006" key="12">
    <source>
        <dbReference type="Google" id="ProtNLM"/>
    </source>
</evidence>
<evidence type="ECO:0000256" key="9">
    <source>
        <dbReference type="SAM" id="Phobius"/>
    </source>
</evidence>
<evidence type="ECO:0000256" key="3">
    <source>
        <dbReference type="ARBA" id="ARBA00022448"/>
    </source>
</evidence>
<keyword evidence="4" id="KW-1003">Cell membrane</keyword>
<feature type="region of interest" description="Disordered" evidence="8">
    <location>
        <begin position="345"/>
        <end position="385"/>
    </location>
</feature>
<dbReference type="InterPro" id="IPR002549">
    <property type="entry name" value="AI-2E-like"/>
</dbReference>
<dbReference type="PROSITE" id="PS51257">
    <property type="entry name" value="PROKAR_LIPOPROTEIN"/>
    <property type="match status" value="1"/>
</dbReference>
<keyword evidence="7 9" id="KW-0472">Membrane</keyword>
<keyword evidence="11" id="KW-1185">Reference proteome</keyword>
<feature type="transmembrane region" description="Helical" evidence="9">
    <location>
        <begin position="6"/>
        <end position="33"/>
    </location>
</feature>
<sequence length="385" mass="41235">MRFLTVAAALVVLGYLVLKLSVIIIPLLVACLLTVLMEPVTRWLRMRLMLPRTLAALLTVLGLVVIVLGLITVASTQILNEAPVLASKAQTGISRLLDWLRDGPFGISNQQINAFLENFESQAARFLRTHSSTLASGALSGLSSVGSVLAGGLIALFLVFFFLKEGHQIWYWVVRLLPSEARVSMHEAGIRGWVTMGSYARTQILVAFVDAVGIAIGAFLLDVPMWLPVGILVFIGSFIPMIGAIFTGAIAILVALVDQGPTTAILMFLVVIGVQQLEGNVLQPWLMGNAVSLHPVAVLLSVAGGTYLAGIVGALFVVPIVAFINTTMLYLNGYDKFPQLRTAVDRPGGPPGALEEFLEGNHRSEDEEDNTLPEAAEAPASNQAE</sequence>
<evidence type="ECO:0000256" key="4">
    <source>
        <dbReference type="ARBA" id="ARBA00022475"/>
    </source>
</evidence>
<dbReference type="GO" id="GO:0055085">
    <property type="term" value="P:transmembrane transport"/>
    <property type="evidence" value="ECO:0007669"/>
    <property type="project" value="TreeGrafter"/>
</dbReference>
<proteinExistence type="inferred from homology"/>
<feature type="transmembrane region" description="Helical" evidence="9">
    <location>
        <begin position="141"/>
        <end position="163"/>
    </location>
</feature>
<gene>
    <name evidence="10" type="ORF">BSZ40_10430</name>
</gene>
<evidence type="ECO:0000256" key="7">
    <source>
        <dbReference type="ARBA" id="ARBA00023136"/>
    </source>
</evidence>
<feature type="transmembrane region" description="Helical" evidence="9">
    <location>
        <begin position="54"/>
        <end position="74"/>
    </location>
</feature>
<evidence type="ECO:0000256" key="8">
    <source>
        <dbReference type="SAM" id="MobiDB-lite"/>
    </source>
</evidence>
<name>A0A1Q5PTL2_9ACTO</name>
<feature type="transmembrane region" description="Helical" evidence="9">
    <location>
        <begin position="204"/>
        <end position="221"/>
    </location>
</feature>
<comment type="caution">
    <text evidence="10">The sequence shown here is derived from an EMBL/GenBank/DDBJ whole genome shotgun (WGS) entry which is preliminary data.</text>
</comment>
<feature type="transmembrane region" description="Helical" evidence="9">
    <location>
        <begin position="264"/>
        <end position="286"/>
    </location>
</feature>
<evidence type="ECO:0000256" key="6">
    <source>
        <dbReference type="ARBA" id="ARBA00022989"/>
    </source>
</evidence>
<dbReference type="GO" id="GO:0005886">
    <property type="term" value="C:plasma membrane"/>
    <property type="evidence" value="ECO:0007669"/>
    <property type="project" value="UniProtKB-SubCell"/>
</dbReference>
<keyword evidence="5 9" id="KW-0812">Transmembrane</keyword>
<feature type="transmembrane region" description="Helical" evidence="9">
    <location>
        <begin position="306"/>
        <end position="331"/>
    </location>
</feature>
<comment type="subcellular location">
    <subcellularLocation>
        <location evidence="1">Cell membrane</location>
        <topology evidence="1">Multi-pass membrane protein</topology>
    </subcellularLocation>
</comment>
<keyword evidence="3" id="KW-0813">Transport</keyword>
<dbReference type="Pfam" id="PF01594">
    <property type="entry name" value="AI-2E_transport"/>
    <property type="match status" value="1"/>
</dbReference>
<evidence type="ECO:0000256" key="5">
    <source>
        <dbReference type="ARBA" id="ARBA00022692"/>
    </source>
</evidence>
<organism evidence="10 11">
    <name type="scientific">Buchananella hordeovulneris</name>
    <dbReference type="NCBI Taxonomy" id="52770"/>
    <lineage>
        <taxon>Bacteria</taxon>
        <taxon>Bacillati</taxon>
        <taxon>Actinomycetota</taxon>
        <taxon>Actinomycetes</taxon>
        <taxon>Actinomycetales</taxon>
        <taxon>Actinomycetaceae</taxon>
        <taxon>Buchananella</taxon>
    </lineage>
</organism>
<protein>
    <recommendedName>
        <fullName evidence="12">AI-2E family transporter</fullName>
    </recommendedName>
</protein>
<dbReference type="PANTHER" id="PTHR21716:SF53">
    <property type="entry name" value="PERMEASE PERM-RELATED"/>
    <property type="match status" value="1"/>
</dbReference>
<comment type="similarity">
    <text evidence="2">Belongs to the autoinducer-2 exporter (AI-2E) (TC 2.A.86) family.</text>
</comment>